<protein>
    <submittedName>
        <fullName evidence="1">Uncharacterized protein</fullName>
    </submittedName>
</protein>
<reference evidence="1 2" key="1">
    <citation type="submission" date="2018-10" db="EMBL/GenBank/DDBJ databases">
        <title>Effects of UV and annual dynamics of microbial communities in freshwater RAS systems.</title>
        <authorList>
            <person name="Bekkelund A.K."/>
            <person name="Hansen B.R."/>
            <person name="Stokken H."/>
            <person name="Eriksen B.F."/>
            <person name="Kashulin N.A."/>
        </authorList>
    </citation>
    <scope>NUCLEOTIDE SEQUENCE [LARGE SCALE GENOMIC DNA]</scope>
    <source>
        <strain evidence="1 2">BHSEK</strain>
    </source>
</reference>
<gene>
    <name evidence="1" type="ORF">D9M09_16355</name>
</gene>
<dbReference type="PROSITE" id="PS51257">
    <property type="entry name" value="PROKAR_LIPOPROTEIN"/>
    <property type="match status" value="1"/>
</dbReference>
<evidence type="ECO:0000313" key="2">
    <source>
        <dbReference type="Proteomes" id="UP000279594"/>
    </source>
</evidence>
<evidence type="ECO:0000313" key="1">
    <source>
        <dbReference type="EMBL" id="AYM77195.1"/>
    </source>
</evidence>
<dbReference type="AlphaFoldDB" id="A0A3G2EDN5"/>
<dbReference type="Proteomes" id="UP000279594">
    <property type="component" value="Chromosome"/>
</dbReference>
<organism evidence="1 2">
    <name type="scientific">Janthinobacterium agaricidamnosum</name>
    <dbReference type="NCBI Taxonomy" id="55508"/>
    <lineage>
        <taxon>Bacteria</taxon>
        <taxon>Pseudomonadati</taxon>
        <taxon>Pseudomonadota</taxon>
        <taxon>Betaproteobacteria</taxon>
        <taxon>Burkholderiales</taxon>
        <taxon>Oxalobacteraceae</taxon>
        <taxon>Janthinobacterium</taxon>
    </lineage>
</organism>
<accession>A0A3G2EDN5</accession>
<proteinExistence type="predicted"/>
<keyword evidence="2" id="KW-1185">Reference proteome</keyword>
<dbReference type="EMBL" id="CP033019">
    <property type="protein sequence ID" value="AYM77195.1"/>
    <property type="molecule type" value="Genomic_DNA"/>
</dbReference>
<name>A0A3G2EDN5_9BURK</name>
<dbReference type="RefSeq" id="WP_070224650.1">
    <property type="nucleotide sequence ID" value="NZ_CP033019.1"/>
</dbReference>
<sequence length="82" mass="8637">MNTQKNALKNMEAIFTVAVAIACGASYASFTRPQAAETGNTAQANAIPVVVVSAKRLTEQEKKISLIEERQALLGNTTASAL</sequence>